<protein>
    <submittedName>
        <fullName evidence="1">Uncharacterized protein</fullName>
    </submittedName>
</protein>
<dbReference type="Proteomes" id="UP001064048">
    <property type="component" value="Chromosome 21"/>
</dbReference>
<reference evidence="1 2" key="1">
    <citation type="journal article" date="2022" name="Genome Biol. Evol.">
        <title>The Spruce Budworm Genome: Reconstructing the Evolutionary History of Antifreeze Proteins.</title>
        <authorList>
            <person name="Beliveau C."/>
            <person name="Gagne P."/>
            <person name="Picq S."/>
            <person name="Vernygora O."/>
            <person name="Keeling C.I."/>
            <person name="Pinkney K."/>
            <person name="Doucet D."/>
            <person name="Wen F."/>
            <person name="Johnston J.S."/>
            <person name="Maaroufi H."/>
            <person name="Boyle B."/>
            <person name="Laroche J."/>
            <person name="Dewar K."/>
            <person name="Juretic N."/>
            <person name="Blackburn G."/>
            <person name="Nisole A."/>
            <person name="Brunet B."/>
            <person name="Brandao M."/>
            <person name="Lumley L."/>
            <person name="Duan J."/>
            <person name="Quan G."/>
            <person name="Lucarotti C.J."/>
            <person name="Roe A.D."/>
            <person name="Sperling F.A.H."/>
            <person name="Levesque R.C."/>
            <person name="Cusson M."/>
        </authorList>
    </citation>
    <scope>NUCLEOTIDE SEQUENCE [LARGE SCALE GENOMIC DNA]</scope>
    <source>
        <strain evidence="1">Glfc:IPQL:Cfum</strain>
    </source>
</reference>
<dbReference type="EMBL" id="CM046121">
    <property type="protein sequence ID" value="KAI8434394.1"/>
    <property type="molecule type" value="Genomic_DNA"/>
</dbReference>
<comment type="caution">
    <text evidence="1">The sequence shown here is derived from an EMBL/GenBank/DDBJ whole genome shotgun (WGS) entry which is preliminary data.</text>
</comment>
<organism evidence="1 2">
    <name type="scientific">Choristoneura fumiferana</name>
    <name type="common">Spruce budworm moth</name>
    <name type="synonym">Archips fumiferana</name>
    <dbReference type="NCBI Taxonomy" id="7141"/>
    <lineage>
        <taxon>Eukaryota</taxon>
        <taxon>Metazoa</taxon>
        <taxon>Ecdysozoa</taxon>
        <taxon>Arthropoda</taxon>
        <taxon>Hexapoda</taxon>
        <taxon>Insecta</taxon>
        <taxon>Pterygota</taxon>
        <taxon>Neoptera</taxon>
        <taxon>Endopterygota</taxon>
        <taxon>Lepidoptera</taxon>
        <taxon>Glossata</taxon>
        <taxon>Ditrysia</taxon>
        <taxon>Tortricoidea</taxon>
        <taxon>Tortricidae</taxon>
        <taxon>Tortricinae</taxon>
        <taxon>Choristoneura</taxon>
    </lineage>
</organism>
<gene>
    <name evidence="1" type="ORF">MSG28_012433</name>
</gene>
<evidence type="ECO:0000313" key="1">
    <source>
        <dbReference type="EMBL" id="KAI8434394.1"/>
    </source>
</evidence>
<keyword evidence="2" id="KW-1185">Reference proteome</keyword>
<proteinExistence type="predicted"/>
<sequence length="617" mass="68103">MWEFQEALEEARVFGPELLHVARHAINSNLDITPYGLRSVPTHTEDGIPIRKLYVANLPPKTTRTELFGVFAQYGFIKSCWLRMGDRGLTKNTTPTYAFVTFSDPADAHKALLAPESEKALRGFKLKTFPADSWHQPAEDADGHVHWKPRAPRRNSATLSPAPELPTNTTQESSNGSGEATSSVAESNAPHGAVTLTTAVLRRVLQRLGPALARLHIDHHWSALNDRTAHTVGKFCPNLEELKHGAVTLTTAVLRRVLQRLGPALARLHIDHHWSALNDRTAHTVGKFCPNLEELKVVGMYTKNWNPLIYGCKNLRALSFVSCNKLSDSNLVRIVKSEASIESVMVANNTHVTGLFLTGSNPPKLHTLSFYNCYSLQGTVLSAAIDTLPNLRTLKLDVCPVTMWKIIPLILSKLPKLEELSLSEYTSIDVCLTPQVGLDFCESMSKLTELKILNLSRNIYITNNVMKQIAKTCSKLEVLNISSCNSRKSNPQPGAGRERLRHGVGGAGAGGGGDAGAAPRALALHMAGTAACAADAQDLPTHKLLRLNVEEDHSNPHLRPDFVDRIFDDSSDDSLDEPFDHDDFDDFLGSDDELYLDDDVEYNEAMYAYELHDMLLM</sequence>
<name>A0ACC0KDE9_CHOFU</name>
<accession>A0ACC0KDE9</accession>
<evidence type="ECO:0000313" key="2">
    <source>
        <dbReference type="Proteomes" id="UP001064048"/>
    </source>
</evidence>